<proteinExistence type="predicted"/>
<feature type="compositionally biased region" description="Low complexity" evidence="1">
    <location>
        <begin position="74"/>
        <end position="89"/>
    </location>
</feature>
<dbReference type="EMBL" id="JAGETR010000086">
    <property type="protein sequence ID" value="MBO2007008.1"/>
    <property type="molecule type" value="Genomic_DNA"/>
</dbReference>
<sequence length="98" mass="10589">MALLAALALTLPPLLMVWRQLPIGRRGRTMSGLLFLPFVFVILWAATLNSALAHGVLHQALLPGWPLLLRCRPPRSQASSGSSAMRSGGWLKATPPPQ</sequence>
<evidence type="ECO:0000313" key="3">
    <source>
        <dbReference type="EMBL" id="MBO2007008.1"/>
    </source>
</evidence>
<accession>A0A939NK66</accession>
<evidence type="ECO:0000256" key="1">
    <source>
        <dbReference type="SAM" id="MobiDB-lite"/>
    </source>
</evidence>
<gene>
    <name evidence="3" type="ORF">J4732_14060</name>
</gene>
<feature type="transmembrane region" description="Helical" evidence="2">
    <location>
        <begin position="35"/>
        <end position="57"/>
    </location>
</feature>
<organism evidence="3">
    <name type="scientific">Serratia marcescens</name>
    <dbReference type="NCBI Taxonomy" id="615"/>
    <lineage>
        <taxon>Bacteria</taxon>
        <taxon>Pseudomonadati</taxon>
        <taxon>Pseudomonadota</taxon>
        <taxon>Gammaproteobacteria</taxon>
        <taxon>Enterobacterales</taxon>
        <taxon>Yersiniaceae</taxon>
        <taxon>Serratia</taxon>
    </lineage>
</organism>
<protein>
    <submittedName>
        <fullName evidence="3">Uncharacterized protein</fullName>
    </submittedName>
</protein>
<evidence type="ECO:0000256" key="2">
    <source>
        <dbReference type="SAM" id="Phobius"/>
    </source>
</evidence>
<feature type="region of interest" description="Disordered" evidence="1">
    <location>
        <begin position="73"/>
        <end position="98"/>
    </location>
</feature>
<comment type="caution">
    <text evidence="3">The sequence shown here is derived from an EMBL/GenBank/DDBJ whole genome shotgun (WGS) entry which is preliminary data.</text>
</comment>
<keyword evidence="2" id="KW-1133">Transmembrane helix</keyword>
<keyword evidence="2" id="KW-0472">Membrane</keyword>
<reference evidence="3" key="1">
    <citation type="submission" date="2021-03" db="EMBL/GenBank/DDBJ databases">
        <title>Molecular epidemiology and mechanisms of colistin and carbapenem resistance in Enterobacteriaceae from clinical isolates, the environment and porcine samples in Pretoria, South Africa.</title>
        <authorList>
            <person name="Bogoshi D."/>
            <person name="Mbelle N.M."/>
            <person name="Naidoo V."/>
            <person name="Osei Sekyere J."/>
        </authorList>
    </citation>
    <scope>NUCLEOTIDE SEQUENCE</scope>
    <source>
        <strain evidence="3">C080</strain>
    </source>
</reference>
<name>A0A939NK66_SERMA</name>
<dbReference type="AlphaFoldDB" id="A0A939NK66"/>
<keyword evidence="2" id="KW-0812">Transmembrane</keyword>